<dbReference type="AlphaFoldDB" id="A0A0A8V9Y1"/>
<keyword evidence="6" id="KW-1185">Reference proteome</keyword>
<gene>
    <name evidence="4" type="ORF">CSF007_3840</name>
    <name evidence="5" type="ORF">NCTC10476_01341</name>
</gene>
<reference evidence="4" key="1">
    <citation type="journal article" date="2015" name="Genome Announc.">
        <title>Complete Genome Sequence of Yersinia ruckeri Strain CSF007-82, Etiologic Agent of Red Mouth Disease in Salmonid Fish.</title>
        <authorList>
            <person name="Nelson M.C."/>
            <person name="LaPatra S.E."/>
            <person name="Welch T.J."/>
            <person name="Graf J."/>
        </authorList>
    </citation>
    <scope>NUCLEOTIDE SEQUENCE</scope>
    <source>
        <strain evidence="4">CSF007-82</strain>
    </source>
</reference>
<keyword evidence="1" id="KW-0175">Coiled coil</keyword>
<dbReference type="STRING" id="29486.UGYR_13745"/>
<feature type="coiled-coil region" evidence="1">
    <location>
        <begin position="36"/>
        <end position="67"/>
    </location>
</feature>
<evidence type="ECO:0000313" key="6">
    <source>
        <dbReference type="Proteomes" id="UP000255169"/>
    </source>
</evidence>
<dbReference type="Pfam" id="PF02510">
    <property type="entry name" value="SPAN"/>
    <property type="match status" value="1"/>
</dbReference>
<protein>
    <submittedName>
        <fullName evidence="5">Type III secretion protein</fullName>
    </submittedName>
</protein>
<evidence type="ECO:0000256" key="1">
    <source>
        <dbReference type="SAM" id="Coils"/>
    </source>
</evidence>
<evidence type="ECO:0000313" key="5">
    <source>
        <dbReference type="EMBL" id="SUQ00068.1"/>
    </source>
</evidence>
<feature type="domain" description="Surface presentation of antigen" evidence="3">
    <location>
        <begin position="368"/>
        <end position="443"/>
    </location>
</feature>
<sequence>MVVSGTRMNVAVSTVSHDAVPYEAAPLLPAANQVADRQQQVNKKKINAQLNRLKEQQQMQAMRKKKQEELALAAPPLFVALQPVGMGAQLELWQSLHEQIGREERNIPQNLTVTQPKLTKLDKGEEPGGVNQSTIRPGALGSVILGERLPQIAATDLSATKMREALIQAYGIQNDNSSLATSGMRDTTLAAMPNVHDTTSAAMPNVHDTTSAAMPNVHDTTLSAVPETTSILTSSGVNENRGQFAESARMLSASDISRPALPTSINGNEFRLAQSSFGVPVNINKTSELAVAESTPDINSTEKGESVAEIKDVTLKSASRDDEGRSFSQLTVNNARTTSLQESAATPENTPNSSNALTPQPEERVGQLQRGLNYKFTSWNDGSSVRVELAKAQEIHATTSSDTVQQVLDDSQHLLETERTLVIDEHRDDEERKQRYQQPDHEEEGS</sequence>
<organism evidence="4">
    <name type="scientific">Yersinia ruckeri</name>
    <dbReference type="NCBI Taxonomy" id="29486"/>
    <lineage>
        <taxon>Bacteria</taxon>
        <taxon>Pseudomonadati</taxon>
        <taxon>Pseudomonadota</taxon>
        <taxon>Gammaproteobacteria</taxon>
        <taxon>Enterobacterales</taxon>
        <taxon>Yersiniaceae</taxon>
        <taxon>Yersinia</taxon>
    </lineage>
</organism>
<evidence type="ECO:0000259" key="3">
    <source>
        <dbReference type="Pfam" id="PF02510"/>
    </source>
</evidence>
<name>A0A0A8V9Y1_YERRU</name>
<evidence type="ECO:0000313" key="4">
    <source>
        <dbReference type="EMBL" id="CEK26547.1"/>
    </source>
</evidence>
<feature type="region of interest" description="Disordered" evidence="2">
    <location>
        <begin position="316"/>
        <end position="366"/>
    </location>
</feature>
<reference evidence="5 6" key="2">
    <citation type="submission" date="2018-06" db="EMBL/GenBank/DDBJ databases">
        <authorList>
            <consortium name="Pathogen Informatics"/>
            <person name="Doyle S."/>
        </authorList>
    </citation>
    <scope>NUCLEOTIDE SEQUENCE [LARGE SCALE GENOMIC DNA]</scope>
    <source>
        <strain evidence="5 6">NCTC10476</strain>
    </source>
</reference>
<evidence type="ECO:0000256" key="2">
    <source>
        <dbReference type="SAM" id="MobiDB-lite"/>
    </source>
</evidence>
<dbReference type="EMBL" id="LN681231">
    <property type="protein sequence ID" value="CEK26547.1"/>
    <property type="molecule type" value="Genomic_DNA"/>
</dbReference>
<proteinExistence type="predicted"/>
<dbReference type="InterPro" id="IPR056746">
    <property type="entry name" value="SPAN_dom"/>
</dbReference>
<feature type="compositionally biased region" description="Basic and acidic residues" evidence="2">
    <location>
        <begin position="316"/>
        <end position="325"/>
    </location>
</feature>
<accession>A0A0A8V9Y1</accession>
<feature type="compositionally biased region" description="Basic and acidic residues" evidence="2">
    <location>
        <begin position="419"/>
        <end position="440"/>
    </location>
</feature>
<dbReference type="EMBL" id="UHJG01000001">
    <property type="protein sequence ID" value="SUQ00068.1"/>
    <property type="molecule type" value="Genomic_DNA"/>
</dbReference>
<dbReference type="Proteomes" id="UP000255169">
    <property type="component" value="Unassembled WGS sequence"/>
</dbReference>
<feature type="compositionally biased region" description="Polar residues" evidence="2">
    <location>
        <begin position="326"/>
        <end position="358"/>
    </location>
</feature>
<feature type="region of interest" description="Disordered" evidence="2">
    <location>
        <begin position="419"/>
        <end position="446"/>
    </location>
</feature>